<comment type="caution">
    <text evidence="1">The sequence shown here is derived from an EMBL/GenBank/DDBJ whole genome shotgun (WGS) entry which is preliminary data.</text>
</comment>
<dbReference type="RefSeq" id="WP_133755411.1">
    <property type="nucleotide sequence ID" value="NZ_SOAW01000002.1"/>
</dbReference>
<sequence length="123" mass="14155">MVESVAETETMWTPQAILLMDEWNNYKAEVHLCGHHLSETLHRVDGKGQKWGGVFDVCDACAAVEVEQQKWAEKDEKARKNKQYPTPGARVWRAMTYEQIRELNERQIAELRAAGVDLSKRGR</sequence>
<proteinExistence type="predicted"/>
<organism evidence="1 2">
    <name type="scientific">Naumannella halotolerans</name>
    <dbReference type="NCBI Taxonomy" id="993414"/>
    <lineage>
        <taxon>Bacteria</taxon>
        <taxon>Bacillati</taxon>
        <taxon>Actinomycetota</taxon>
        <taxon>Actinomycetes</taxon>
        <taxon>Propionibacteriales</taxon>
        <taxon>Propionibacteriaceae</taxon>
        <taxon>Naumannella</taxon>
    </lineage>
</organism>
<name>A0A4R7J3W6_9ACTN</name>
<reference evidence="1 2" key="1">
    <citation type="submission" date="2019-03" db="EMBL/GenBank/DDBJ databases">
        <title>Genomic Encyclopedia of Archaeal and Bacterial Type Strains, Phase II (KMG-II): from individual species to whole genera.</title>
        <authorList>
            <person name="Goeker M."/>
        </authorList>
    </citation>
    <scope>NUCLEOTIDE SEQUENCE [LARGE SCALE GENOMIC DNA]</scope>
    <source>
        <strain evidence="1 2">DSM 24323</strain>
    </source>
</reference>
<accession>A0A4R7J3W6</accession>
<evidence type="ECO:0000313" key="1">
    <source>
        <dbReference type="EMBL" id="TDT31097.1"/>
    </source>
</evidence>
<gene>
    <name evidence="1" type="ORF">CLV29_2510</name>
</gene>
<dbReference type="AlphaFoldDB" id="A0A4R7J3W6"/>
<dbReference type="EMBL" id="SOAW01000002">
    <property type="protein sequence ID" value="TDT31097.1"/>
    <property type="molecule type" value="Genomic_DNA"/>
</dbReference>
<keyword evidence="2" id="KW-1185">Reference proteome</keyword>
<protein>
    <submittedName>
        <fullName evidence="1">Uncharacterized protein</fullName>
    </submittedName>
</protein>
<evidence type="ECO:0000313" key="2">
    <source>
        <dbReference type="Proteomes" id="UP000295371"/>
    </source>
</evidence>
<dbReference type="Proteomes" id="UP000295371">
    <property type="component" value="Unassembled WGS sequence"/>
</dbReference>